<dbReference type="GO" id="GO:0005344">
    <property type="term" value="F:oxygen carrier activity"/>
    <property type="evidence" value="ECO:0007669"/>
    <property type="project" value="UniProtKB-KW"/>
</dbReference>
<evidence type="ECO:0000256" key="2">
    <source>
        <dbReference type="ARBA" id="ARBA00022621"/>
    </source>
</evidence>
<evidence type="ECO:0000259" key="5">
    <source>
        <dbReference type="Pfam" id="PF01814"/>
    </source>
</evidence>
<dbReference type="InterPro" id="IPR012312">
    <property type="entry name" value="Hemerythrin-like"/>
</dbReference>
<dbReference type="NCBIfam" id="TIGR02481">
    <property type="entry name" value="hemeryth_dom"/>
    <property type="match status" value="1"/>
</dbReference>
<dbReference type="Proteomes" id="UP000033684">
    <property type="component" value="Unassembled WGS sequence"/>
</dbReference>
<dbReference type="PROSITE" id="PS00550">
    <property type="entry name" value="HEMERYTHRINS"/>
    <property type="match status" value="1"/>
</dbReference>
<evidence type="ECO:0000256" key="4">
    <source>
        <dbReference type="ARBA" id="ARBA00023004"/>
    </source>
</evidence>
<dbReference type="SUPFAM" id="SSF47188">
    <property type="entry name" value="Hemerythrin-like"/>
    <property type="match status" value="1"/>
</dbReference>
<dbReference type="Pfam" id="PF01814">
    <property type="entry name" value="Hemerythrin"/>
    <property type="match status" value="1"/>
</dbReference>
<comment type="similarity">
    <text evidence="1">Belongs to the hemerythrin family.</text>
</comment>
<reference evidence="6 7" key="2">
    <citation type="journal article" date="2016" name="Microb. Ecol.">
        <title>Genome Characteristics of a Novel Type I Methanotroph (Sn10-6) Isolated from a Flooded Indian Rice Field.</title>
        <authorList>
            <person name="Rahalkar M.C."/>
            <person name="Pandit P.S."/>
            <person name="Dhakephalkar P.K."/>
            <person name="Pore S."/>
            <person name="Arora P."/>
            <person name="Kapse N."/>
        </authorList>
    </citation>
    <scope>NUCLEOTIDE SEQUENCE [LARGE SCALE GENOMIC DNA]</scope>
    <source>
        <strain evidence="6 7">Sn10-6</strain>
    </source>
</reference>
<dbReference type="NCBIfam" id="NF033749">
    <property type="entry name" value="bact_hemeryth"/>
    <property type="match status" value="1"/>
</dbReference>
<dbReference type="Gene3D" id="1.20.120.50">
    <property type="entry name" value="Hemerythrin-like"/>
    <property type="match status" value="1"/>
</dbReference>
<organism evidence="6 7">
    <name type="scientific">Methylocucumis oryzae</name>
    <dbReference type="NCBI Taxonomy" id="1632867"/>
    <lineage>
        <taxon>Bacteria</taxon>
        <taxon>Pseudomonadati</taxon>
        <taxon>Pseudomonadota</taxon>
        <taxon>Gammaproteobacteria</taxon>
        <taxon>Methylococcales</taxon>
        <taxon>Methylococcaceae</taxon>
        <taxon>Methylocucumis</taxon>
    </lineage>
</organism>
<keyword evidence="2" id="KW-0813">Transport</keyword>
<dbReference type="PANTHER" id="PTHR37164:SF1">
    <property type="entry name" value="BACTERIOHEMERYTHRIN"/>
    <property type="match status" value="1"/>
</dbReference>
<dbReference type="RefSeq" id="WP_045780631.1">
    <property type="nucleotide sequence ID" value="NZ_LAJX01000291.1"/>
</dbReference>
<dbReference type="OrthoDB" id="1122424at2"/>
<evidence type="ECO:0000256" key="1">
    <source>
        <dbReference type="ARBA" id="ARBA00010587"/>
    </source>
</evidence>
<accession>A0A0F3IEG5</accession>
<name>A0A0F3IEG5_9GAMM</name>
<reference evidence="7" key="1">
    <citation type="submission" date="2015-03" db="EMBL/GenBank/DDBJ databases">
        <title>Draft genome sequence of a novel methanotroph (Sn10-6) isolated from flooded ricefield rhizosphere in India.</title>
        <authorList>
            <person name="Pandit P.S."/>
            <person name="Pore S.D."/>
            <person name="Arora P."/>
            <person name="Kapse N.G."/>
            <person name="Dhakephalkar P.K."/>
            <person name="Rahalkar M.C."/>
        </authorList>
    </citation>
    <scope>NUCLEOTIDE SEQUENCE [LARGE SCALE GENOMIC DNA]</scope>
    <source>
        <strain evidence="7">Sn10-6</strain>
    </source>
</reference>
<keyword evidence="4" id="KW-0408">Iron</keyword>
<keyword evidence="2" id="KW-0561">Oxygen transport</keyword>
<dbReference type="InterPro" id="IPR050669">
    <property type="entry name" value="Hemerythrin"/>
</dbReference>
<protein>
    <recommendedName>
        <fullName evidence="5">Hemerythrin-like domain-containing protein</fullName>
    </recommendedName>
</protein>
<dbReference type="EMBL" id="LAJX01000291">
    <property type="protein sequence ID" value="KJV05136.1"/>
    <property type="molecule type" value="Genomic_DNA"/>
</dbReference>
<sequence>MSLITWTEQLEVGVTEIDQQHQKLVQLINGLHNHMLAGDANEIMAKVLSRVIEYTGFHFSTEEQFMQQYNYPNAEKHLKEHKDLVDIAVNLQHKLESGNTHITMETMHFLQDWLQHHILGSDKELAHYLNSQGLH</sequence>
<proteinExistence type="inferred from homology"/>
<keyword evidence="3" id="KW-0479">Metal-binding</keyword>
<evidence type="ECO:0000256" key="3">
    <source>
        <dbReference type="ARBA" id="ARBA00022723"/>
    </source>
</evidence>
<keyword evidence="7" id="KW-1185">Reference proteome</keyword>
<dbReference type="InterPro" id="IPR012827">
    <property type="entry name" value="Hemerythrin_metal-bd"/>
</dbReference>
<gene>
    <name evidence="6" type="ORF">VZ94_20325</name>
</gene>
<dbReference type="PANTHER" id="PTHR37164">
    <property type="entry name" value="BACTERIOHEMERYTHRIN"/>
    <property type="match status" value="1"/>
</dbReference>
<comment type="caution">
    <text evidence="6">The sequence shown here is derived from an EMBL/GenBank/DDBJ whole genome shotgun (WGS) entry which is preliminary data.</text>
</comment>
<dbReference type="CDD" id="cd12107">
    <property type="entry name" value="Hemerythrin"/>
    <property type="match status" value="1"/>
</dbReference>
<feature type="domain" description="Hemerythrin-like" evidence="5">
    <location>
        <begin position="13"/>
        <end position="126"/>
    </location>
</feature>
<dbReference type="GO" id="GO:0046872">
    <property type="term" value="F:metal ion binding"/>
    <property type="evidence" value="ECO:0007669"/>
    <property type="project" value="UniProtKB-KW"/>
</dbReference>
<dbReference type="InterPro" id="IPR035938">
    <property type="entry name" value="Hemerythrin-like_sf"/>
</dbReference>
<evidence type="ECO:0000313" key="6">
    <source>
        <dbReference type="EMBL" id="KJV05136.1"/>
    </source>
</evidence>
<evidence type="ECO:0000313" key="7">
    <source>
        <dbReference type="Proteomes" id="UP000033684"/>
    </source>
</evidence>
<dbReference type="InterPro" id="IPR016131">
    <property type="entry name" value="Haemerythrin_Fe_BS"/>
</dbReference>
<dbReference type="AlphaFoldDB" id="A0A0F3IEG5"/>